<dbReference type="EMBL" id="MT143269">
    <property type="protein sequence ID" value="QJA94888.1"/>
    <property type="molecule type" value="Genomic_DNA"/>
</dbReference>
<protein>
    <submittedName>
        <fullName evidence="1">Uncharacterized protein</fullName>
    </submittedName>
</protein>
<sequence length="135" mass="14912">MKVKNIVIEQSIGSLDELLTMPIPAILAMELARAAIKIKEQSKAIGLVRQSLMTKHGLTVGIENGTPAIVSKEKCKEKELIEKIEAYAIEFNEVLEQDSEDLSIVKIAIPTEIDGKPLSIKSKILMDLEPFVEVK</sequence>
<proteinExistence type="predicted"/>
<name>A0A6M3JL33_9ZZZZ</name>
<evidence type="ECO:0000313" key="1">
    <source>
        <dbReference type="EMBL" id="QJA69855.1"/>
    </source>
</evidence>
<dbReference type="EMBL" id="MT141742">
    <property type="protein sequence ID" value="QJA69855.1"/>
    <property type="molecule type" value="Genomic_DNA"/>
</dbReference>
<reference evidence="1" key="1">
    <citation type="submission" date="2020-03" db="EMBL/GenBank/DDBJ databases">
        <title>The deep terrestrial virosphere.</title>
        <authorList>
            <person name="Holmfeldt K."/>
            <person name="Nilsson E."/>
            <person name="Simone D."/>
            <person name="Lopez-Fernandez M."/>
            <person name="Wu X."/>
            <person name="de Brujin I."/>
            <person name="Lundin D."/>
            <person name="Andersson A."/>
            <person name="Bertilsson S."/>
            <person name="Dopson M."/>
        </authorList>
    </citation>
    <scope>NUCLEOTIDE SEQUENCE</scope>
    <source>
        <strain evidence="1">MM415A04222</strain>
        <strain evidence="2">MM415B03708</strain>
    </source>
</reference>
<organism evidence="1">
    <name type="scientific">viral metagenome</name>
    <dbReference type="NCBI Taxonomy" id="1070528"/>
    <lineage>
        <taxon>unclassified sequences</taxon>
        <taxon>metagenomes</taxon>
        <taxon>organismal metagenomes</taxon>
    </lineage>
</organism>
<dbReference type="AlphaFoldDB" id="A0A6M3JL33"/>
<gene>
    <name evidence="1" type="ORF">MM415A04222_0003</name>
    <name evidence="2" type="ORF">MM415B03708_0005</name>
</gene>
<accession>A0A6M3JL33</accession>
<evidence type="ECO:0000313" key="2">
    <source>
        <dbReference type="EMBL" id="QJA94888.1"/>
    </source>
</evidence>